<dbReference type="EMBL" id="SJDL01000035">
    <property type="protein sequence ID" value="TBW50330.1"/>
    <property type="molecule type" value="Genomic_DNA"/>
</dbReference>
<dbReference type="RefSeq" id="WP_131483325.1">
    <property type="nucleotide sequence ID" value="NZ_SJDL01000035.1"/>
</dbReference>
<dbReference type="SUPFAM" id="SSF47336">
    <property type="entry name" value="ACP-like"/>
    <property type="match status" value="1"/>
</dbReference>
<accession>A0ABY1ZK42</accession>
<dbReference type="PANTHER" id="PTHR11487">
    <property type="entry name" value="THIOESTERASE"/>
    <property type="match status" value="1"/>
</dbReference>
<evidence type="ECO:0000256" key="1">
    <source>
        <dbReference type="ARBA" id="ARBA00007169"/>
    </source>
</evidence>
<keyword evidence="4 6" id="KW-0378">Hydrolase</keyword>
<dbReference type="GO" id="GO:0016787">
    <property type="term" value="F:hydrolase activity"/>
    <property type="evidence" value="ECO:0007669"/>
    <property type="project" value="UniProtKB-KW"/>
</dbReference>
<evidence type="ECO:0000259" key="5">
    <source>
        <dbReference type="PROSITE" id="PS50075"/>
    </source>
</evidence>
<dbReference type="PANTHER" id="PTHR11487:SF0">
    <property type="entry name" value="S-ACYL FATTY ACID SYNTHASE THIOESTERASE, MEDIUM CHAIN"/>
    <property type="match status" value="1"/>
</dbReference>
<organism evidence="6 7">
    <name type="scientific">Marinobacter halodurans</name>
    <dbReference type="NCBI Taxonomy" id="2528979"/>
    <lineage>
        <taxon>Bacteria</taxon>
        <taxon>Pseudomonadati</taxon>
        <taxon>Pseudomonadota</taxon>
        <taxon>Gammaproteobacteria</taxon>
        <taxon>Pseudomonadales</taxon>
        <taxon>Marinobacteraceae</taxon>
        <taxon>Marinobacter</taxon>
    </lineage>
</organism>
<evidence type="ECO:0000256" key="3">
    <source>
        <dbReference type="ARBA" id="ARBA00022553"/>
    </source>
</evidence>
<name>A0ABY1ZK42_9GAMM</name>
<dbReference type="SMART" id="SM00824">
    <property type="entry name" value="PKS_TE"/>
    <property type="match status" value="1"/>
</dbReference>
<gene>
    <name evidence="6" type="ORF">EZI54_18275</name>
</gene>
<sequence>WQELLGVERVSRHDNFFALGGHSLLAVRLIERMRQAELQADVQVLFKHPSLAELAKNVSLAQKVSSHQALALRTTGFRKPLFIVHDGLGLDSYISGLADHIDSDTPIYGLSAIPADEPQPPTLQEQACRHVKMIRDVQPEGPYRIAGWCAGGFFAYEIAVQLLGQDQQVEFVGLFDSYAPETRNLREDWTVNTFLLEFCNELGRTKGLAESCASMANELGFFDLLERFREMRALPEKLESLKDEQIWQLSNRCVVISKAISAYSRFPVPMPIHLFIAEEKAPGGIETDDAMGWTSTMPSHLIRKVKVPGNHETMVKGHAPTLGSAINQALSEVEATDFPKQEAAYRPLVSLQTGRVNEVPVVCLPGAGDSVISMMGLVDAIGTDRPAYGLQPRGLEGNGTVPHSTVEAAAACYLDAIADIVARGPVHLIGHSFGGWVAFEMALRLQMAGRSVASLMLIDSHPPLPPSPYTSDDVLTELLDALELSSGQCLASAKSLLRGKSDKEQLEILCQAMVDTSQVPASASPEMFQGVLRTFAAGLRTSYRPSHSYEHPLHMVLCPDPRKDGPSNEQTFAKHIESWREFAPELKCQEVRGNHFTILRPPYVADLSKWWKANCLL</sequence>
<dbReference type="SUPFAM" id="SSF53474">
    <property type="entry name" value="alpha/beta-Hydrolases"/>
    <property type="match status" value="2"/>
</dbReference>
<dbReference type="InterPro" id="IPR020802">
    <property type="entry name" value="TesA-like"/>
</dbReference>
<dbReference type="Gene3D" id="3.40.50.1820">
    <property type="entry name" value="alpha/beta hydrolase"/>
    <property type="match status" value="2"/>
</dbReference>
<proteinExistence type="inferred from homology"/>
<evidence type="ECO:0000313" key="6">
    <source>
        <dbReference type="EMBL" id="TBW50330.1"/>
    </source>
</evidence>
<reference evidence="6 7" key="1">
    <citation type="submission" date="2019-02" db="EMBL/GenBank/DDBJ databases">
        <title>Marinobacter halodurans sp. nov., a marine bacterium isolated from sea tidal flat.</title>
        <authorList>
            <person name="Yoo Y."/>
            <person name="Lee D.W."/>
            <person name="Kim B.S."/>
            <person name="Kim J.-J."/>
        </authorList>
    </citation>
    <scope>NUCLEOTIDE SEQUENCE [LARGE SCALE GENOMIC DNA]</scope>
    <source>
        <strain evidence="6 7">YJ-S3-2</strain>
    </source>
</reference>
<dbReference type="InterPro" id="IPR029058">
    <property type="entry name" value="AB_hydrolase_fold"/>
</dbReference>
<comment type="caution">
    <text evidence="6">The sequence shown here is derived from an EMBL/GenBank/DDBJ whole genome shotgun (WGS) entry which is preliminary data.</text>
</comment>
<keyword evidence="7" id="KW-1185">Reference proteome</keyword>
<dbReference type="InterPro" id="IPR036736">
    <property type="entry name" value="ACP-like_sf"/>
</dbReference>
<dbReference type="Gene3D" id="1.10.1200.10">
    <property type="entry name" value="ACP-like"/>
    <property type="match status" value="1"/>
</dbReference>
<feature type="non-terminal residue" evidence="6">
    <location>
        <position position="1"/>
    </location>
</feature>
<keyword evidence="3" id="KW-0597">Phosphoprotein</keyword>
<keyword evidence="2" id="KW-0596">Phosphopantetheine</keyword>
<evidence type="ECO:0000256" key="4">
    <source>
        <dbReference type="ARBA" id="ARBA00022801"/>
    </source>
</evidence>
<dbReference type="PROSITE" id="PS00012">
    <property type="entry name" value="PHOSPHOPANTETHEINE"/>
    <property type="match status" value="1"/>
</dbReference>
<dbReference type="Pfam" id="PF00975">
    <property type="entry name" value="Thioesterase"/>
    <property type="match status" value="2"/>
</dbReference>
<dbReference type="InterPro" id="IPR012223">
    <property type="entry name" value="TEII"/>
</dbReference>
<dbReference type="Proteomes" id="UP000313645">
    <property type="component" value="Unassembled WGS sequence"/>
</dbReference>
<feature type="domain" description="Carrier" evidence="5">
    <location>
        <begin position="1"/>
        <end position="62"/>
    </location>
</feature>
<dbReference type="InterPro" id="IPR009081">
    <property type="entry name" value="PP-bd_ACP"/>
</dbReference>
<dbReference type="InterPro" id="IPR001031">
    <property type="entry name" value="Thioesterase"/>
</dbReference>
<dbReference type="Pfam" id="PF00550">
    <property type="entry name" value="PP-binding"/>
    <property type="match status" value="1"/>
</dbReference>
<comment type="similarity">
    <text evidence="1">Belongs to the thioesterase family.</text>
</comment>
<evidence type="ECO:0000256" key="2">
    <source>
        <dbReference type="ARBA" id="ARBA00022450"/>
    </source>
</evidence>
<dbReference type="InterPro" id="IPR006162">
    <property type="entry name" value="Ppantetheine_attach_site"/>
</dbReference>
<evidence type="ECO:0000313" key="7">
    <source>
        <dbReference type="Proteomes" id="UP000313645"/>
    </source>
</evidence>
<protein>
    <submittedName>
        <fullName evidence="6">Alpha/beta fold hydrolase</fullName>
    </submittedName>
</protein>
<dbReference type="PROSITE" id="PS50075">
    <property type="entry name" value="CARRIER"/>
    <property type="match status" value="1"/>
</dbReference>